<sequence>METIFFLYRNFKFFDNDILSLFEFGTYHLIICKDFEDTRRERGDVMEQKEEDGIPVIRVGRTESLDETTD</sequence>
<reference evidence="1" key="1">
    <citation type="journal article" date="2014" name="Front. Microbiol.">
        <title>High frequency of phylogenetically diverse reductive dehalogenase-homologous genes in deep subseafloor sedimentary metagenomes.</title>
        <authorList>
            <person name="Kawai M."/>
            <person name="Futagami T."/>
            <person name="Toyoda A."/>
            <person name="Takaki Y."/>
            <person name="Nishi S."/>
            <person name="Hori S."/>
            <person name="Arai W."/>
            <person name="Tsubouchi T."/>
            <person name="Morono Y."/>
            <person name="Uchiyama I."/>
            <person name="Ito T."/>
            <person name="Fujiyama A."/>
            <person name="Inagaki F."/>
            <person name="Takami H."/>
        </authorList>
    </citation>
    <scope>NUCLEOTIDE SEQUENCE</scope>
    <source>
        <strain evidence="1">Expedition CK06-06</strain>
    </source>
</reference>
<protein>
    <submittedName>
        <fullName evidence="1">Uncharacterized protein</fullName>
    </submittedName>
</protein>
<name>X1SSK5_9ZZZZ</name>
<proteinExistence type="predicted"/>
<comment type="caution">
    <text evidence="1">The sequence shown here is derived from an EMBL/GenBank/DDBJ whole genome shotgun (WGS) entry which is preliminary data.</text>
</comment>
<organism evidence="1">
    <name type="scientific">marine sediment metagenome</name>
    <dbReference type="NCBI Taxonomy" id="412755"/>
    <lineage>
        <taxon>unclassified sequences</taxon>
        <taxon>metagenomes</taxon>
        <taxon>ecological metagenomes</taxon>
    </lineage>
</organism>
<accession>X1SSK5</accession>
<feature type="non-terminal residue" evidence="1">
    <location>
        <position position="70"/>
    </location>
</feature>
<dbReference type="EMBL" id="BARW01010605">
    <property type="protein sequence ID" value="GAI78340.1"/>
    <property type="molecule type" value="Genomic_DNA"/>
</dbReference>
<gene>
    <name evidence="1" type="ORF">S12H4_20813</name>
</gene>
<dbReference type="AlphaFoldDB" id="X1SSK5"/>
<evidence type="ECO:0000313" key="1">
    <source>
        <dbReference type="EMBL" id="GAI78340.1"/>
    </source>
</evidence>